<proteinExistence type="predicted"/>
<dbReference type="Proteomes" id="UP000030649">
    <property type="component" value="Unassembled WGS sequence"/>
</dbReference>
<sequence length="66" mass="6815">MKRNTNAAQQFIRGFNKRGLGQSENTVAVETALGLCTSSGASDVVDQNRVVETGDSTLTAIASAVG</sequence>
<evidence type="ECO:0000313" key="2">
    <source>
        <dbReference type="Proteomes" id="UP000030649"/>
    </source>
</evidence>
<organism evidence="1 2">
    <name type="scientific">Haloquadratum walsbyi J07HQW1</name>
    <dbReference type="NCBI Taxonomy" id="1238424"/>
    <lineage>
        <taxon>Archaea</taxon>
        <taxon>Methanobacteriati</taxon>
        <taxon>Methanobacteriota</taxon>
        <taxon>Stenosarchaea group</taxon>
        <taxon>Halobacteria</taxon>
        <taxon>Halobacteriales</taxon>
        <taxon>Haloferacaceae</taxon>
        <taxon>Haloquadratum</taxon>
    </lineage>
</organism>
<evidence type="ECO:0000313" key="1">
    <source>
        <dbReference type="EMBL" id="ERG90810.1"/>
    </source>
</evidence>
<dbReference type="HOGENOM" id="CLU_196473_0_0_2"/>
<accession>U1N2S5</accession>
<protein>
    <submittedName>
        <fullName evidence="1">Uncharacterized protein</fullName>
    </submittedName>
</protein>
<reference evidence="1 2" key="1">
    <citation type="journal article" date="2013" name="PLoS ONE">
        <title>Assembly-driven community genomics of a hypersaline microbial ecosystem.</title>
        <authorList>
            <person name="Podell S."/>
            <person name="Ugalde J.A."/>
            <person name="Narasingarao P."/>
            <person name="Banfield J.F."/>
            <person name="Heidelberg K.B."/>
            <person name="Allen E.E."/>
        </authorList>
    </citation>
    <scope>NUCLEOTIDE SEQUENCE [LARGE SCALE GENOMIC DNA]</scope>
    <source>
        <strain evidence="2">J07HQW1</strain>
    </source>
</reference>
<gene>
    <name evidence="1" type="ORF">J07HQW1_00838</name>
</gene>
<name>U1N2S5_9EURY</name>
<dbReference type="AlphaFoldDB" id="U1N2S5"/>
<dbReference type="EMBL" id="KE356560">
    <property type="protein sequence ID" value="ERG90810.1"/>
    <property type="molecule type" value="Genomic_DNA"/>
</dbReference>